<organism evidence="2 3">
    <name type="scientific">Phanerochaete sordida</name>
    <dbReference type="NCBI Taxonomy" id="48140"/>
    <lineage>
        <taxon>Eukaryota</taxon>
        <taxon>Fungi</taxon>
        <taxon>Dikarya</taxon>
        <taxon>Basidiomycota</taxon>
        <taxon>Agaricomycotina</taxon>
        <taxon>Agaricomycetes</taxon>
        <taxon>Polyporales</taxon>
        <taxon>Phanerochaetaceae</taxon>
        <taxon>Phanerochaete</taxon>
    </lineage>
</organism>
<evidence type="ECO:0000256" key="1">
    <source>
        <dbReference type="SAM" id="MobiDB-lite"/>
    </source>
</evidence>
<dbReference type="GO" id="GO:0006355">
    <property type="term" value="P:regulation of DNA-templated transcription"/>
    <property type="evidence" value="ECO:0007669"/>
    <property type="project" value="InterPro"/>
</dbReference>
<reference evidence="2 3" key="1">
    <citation type="submission" date="2021-08" db="EMBL/GenBank/DDBJ databases">
        <title>Draft Genome Sequence of Phanerochaete sordida strain YK-624.</title>
        <authorList>
            <person name="Mori T."/>
            <person name="Dohra H."/>
            <person name="Suzuki T."/>
            <person name="Kawagishi H."/>
            <person name="Hirai H."/>
        </authorList>
    </citation>
    <scope>NUCLEOTIDE SEQUENCE [LARGE SCALE GENOMIC DNA]</scope>
    <source>
        <strain evidence="2 3">YK-624</strain>
    </source>
</reference>
<dbReference type="PANTHER" id="PTHR13464:SF0">
    <property type="entry name" value="SAP30-BINDING PROTEIN"/>
    <property type="match status" value="1"/>
</dbReference>
<feature type="compositionally biased region" description="Low complexity" evidence="1">
    <location>
        <begin position="227"/>
        <end position="237"/>
    </location>
</feature>
<evidence type="ECO:0000313" key="2">
    <source>
        <dbReference type="EMBL" id="GJE99577.1"/>
    </source>
</evidence>
<sequence length="292" mass="32209">MLHGLAAYGDESPVDSRDAASTSESASGPVASNGRTTRADDNPSWPASDAPSGSGTLKGHVVIRKPSHIKPHPRARPREDGPPRTASGSAPPSPRGDAPVFTMDEQDAGLPLDELARIRALLRPPPITGADDWGIPAEPAGACDPEIEAKLAQFHALKRDPVHPKHFNDSLMANRSFRNPHLYAKLVEFVDVDERTTNFPKDVWDPDDVREEWFADRIAEYQKARSEQQQAAQSANAGKRTHLDFTSAKSDSSKTRDRDRDEKDRGSKNSGGKRYDPYVRDRYGRDKGTKWK</sequence>
<feature type="region of interest" description="Disordered" evidence="1">
    <location>
        <begin position="224"/>
        <end position="292"/>
    </location>
</feature>
<feature type="compositionally biased region" description="Basic and acidic residues" evidence="1">
    <location>
        <begin position="251"/>
        <end position="292"/>
    </location>
</feature>
<feature type="compositionally biased region" description="Basic residues" evidence="1">
    <location>
        <begin position="61"/>
        <end position="75"/>
    </location>
</feature>
<dbReference type="Proteomes" id="UP000703269">
    <property type="component" value="Unassembled WGS sequence"/>
</dbReference>
<dbReference type="EMBL" id="BPQB01000113">
    <property type="protein sequence ID" value="GJE99577.1"/>
    <property type="molecule type" value="Genomic_DNA"/>
</dbReference>
<dbReference type="Pfam" id="PF07818">
    <property type="entry name" value="HCNGP"/>
    <property type="match status" value="1"/>
</dbReference>
<dbReference type="AlphaFoldDB" id="A0A9P3GQD3"/>
<proteinExistence type="predicted"/>
<evidence type="ECO:0000313" key="3">
    <source>
        <dbReference type="Proteomes" id="UP000703269"/>
    </source>
</evidence>
<name>A0A9P3GQD3_9APHY</name>
<accession>A0A9P3GQD3</accession>
<keyword evidence="3" id="KW-1185">Reference proteome</keyword>
<dbReference type="InterPro" id="IPR012479">
    <property type="entry name" value="SAP30BP"/>
</dbReference>
<gene>
    <name evidence="2" type="ORF">PsYK624_158440</name>
</gene>
<comment type="caution">
    <text evidence="2">The sequence shown here is derived from an EMBL/GenBank/DDBJ whole genome shotgun (WGS) entry which is preliminary data.</text>
</comment>
<dbReference type="PANTHER" id="PTHR13464">
    <property type="entry name" value="TRANSCRIPTIONAL REGULATOR PROTEIN HCNGP"/>
    <property type="match status" value="1"/>
</dbReference>
<protein>
    <submittedName>
        <fullName evidence="2">HCNGP-like protein-domain-containing protein</fullName>
    </submittedName>
</protein>
<dbReference type="GO" id="GO:0005634">
    <property type="term" value="C:nucleus"/>
    <property type="evidence" value="ECO:0007669"/>
    <property type="project" value="TreeGrafter"/>
</dbReference>
<feature type="region of interest" description="Disordered" evidence="1">
    <location>
        <begin position="1"/>
        <end position="104"/>
    </location>
</feature>
<dbReference type="OrthoDB" id="1714508at2759"/>